<protein>
    <submittedName>
        <fullName evidence="3">Ketopantoate reductase PanE/ApbA-domain-containing protein</fullName>
    </submittedName>
</protein>
<evidence type="ECO:0000313" key="4">
    <source>
        <dbReference type="Proteomes" id="UP000311382"/>
    </source>
</evidence>
<reference evidence="3 4" key="1">
    <citation type="submission" date="2019-03" db="EMBL/GenBank/DDBJ databases">
        <title>Rhodosporidium diobovatum UCD-FST 08-225 genome sequencing, assembly, and annotation.</title>
        <authorList>
            <person name="Fakankun I.U."/>
            <person name="Fristensky B."/>
            <person name="Levin D.B."/>
        </authorList>
    </citation>
    <scope>NUCLEOTIDE SEQUENCE [LARGE SCALE GENOMIC DNA]</scope>
    <source>
        <strain evidence="3 4">UCD-FST 08-225</strain>
    </source>
</reference>
<dbReference type="Pfam" id="PF08546">
    <property type="entry name" value="ApbA_C"/>
    <property type="match status" value="1"/>
</dbReference>
<sequence>VGFGAVGTVYGWILSQSANVRVTAIARSSYDAMKDGIHIESEKFGDIRDWKPYRLVRNADEANDRPYKFIICATKSLPDLLPTASVLAPFLESQHALAKSVDLEDGPTVVLIQNGIGIEHPLATAYPQVPIISVVAWIGANLKAGGRVTHGLLEQLIMGAPLHTPALAPDGPARLEEGKRRLKVFADLVNNGGGTATPVPDIQVERYSKNLWNAAWSSLCTMSRCTVSEAVAPSVLPYTLPVIRRTMLEVIYVARAWGYTEEVLPLSRIDDAIKLTIKNYQRRAPRAPHNAHLSSSYTFKPSMLLDVEGGRPCELEPIIGSVLDRARARGVPTPRLDM</sequence>
<dbReference type="InterPro" id="IPR013332">
    <property type="entry name" value="KPR_N"/>
</dbReference>
<dbReference type="PANTHER" id="PTHR21708">
    <property type="entry name" value="PROBABLE 2-DEHYDROPANTOATE 2-REDUCTASE"/>
    <property type="match status" value="1"/>
</dbReference>
<dbReference type="EMBL" id="SOZI01000085">
    <property type="protein sequence ID" value="TNY19755.1"/>
    <property type="molecule type" value="Genomic_DNA"/>
</dbReference>
<dbReference type="GO" id="GO:0005737">
    <property type="term" value="C:cytoplasm"/>
    <property type="evidence" value="ECO:0007669"/>
    <property type="project" value="TreeGrafter"/>
</dbReference>
<evidence type="ECO:0000259" key="1">
    <source>
        <dbReference type="Pfam" id="PF02558"/>
    </source>
</evidence>
<dbReference type="InterPro" id="IPR013752">
    <property type="entry name" value="KPA_reductase"/>
</dbReference>
<comment type="caution">
    <text evidence="3">The sequence shown here is derived from an EMBL/GenBank/DDBJ whole genome shotgun (WGS) entry which is preliminary data.</text>
</comment>
<accession>A0A5C5FT00</accession>
<dbReference type="AlphaFoldDB" id="A0A5C5FT00"/>
<feature type="domain" description="Ketopantoate reductase N-terminal" evidence="1">
    <location>
        <begin position="1"/>
        <end position="159"/>
    </location>
</feature>
<dbReference type="OrthoDB" id="3609at2759"/>
<feature type="non-terminal residue" evidence="3">
    <location>
        <position position="1"/>
    </location>
</feature>
<gene>
    <name evidence="3" type="ORF">DMC30DRAFT_341576</name>
</gene>
<dbReference type="Gene3D" id="1.10.1040.10">
    <property type="entry name" value="N-(1-d-carboxylethyl)-l-norvaline Dehydrogenase, domain 2"/>
    <property type="match status" value="1"/>
</dbReference>
<feature type="domain" description="Ketopantoate reductase C-terminal" evidence="2">
    <location>
        <begin position="201"/>
        <end position="338"/>
    </location>
</feature>
<evidence type="ECO:0000313" key="3">
    <source>
        <dbReference type="EMBL" id="TNY19755.1"/>
    </source>
</evidence>
<keyword evidence="4" id="KW-1185">Reference proteome</keyword>
<dbReference type="SUPFAM" id="SSF48179">
    <property type="entry name" value="6-phosphogluconate dehydrogenase C-terminal domain-like"/>
    <property type="match status" value="1"/>
</dbReference>
<dbReference type="Gene3D" id="3.40.50.720">
    <property type="entry name" value="NAD(P)-binding Rossmann-like Domain"/>
    <property type="match status" value="1"/>
</dbReference>
<feature type="non-terminal residue" evidence="3">
    <location>
        <position position="338"/>
    </location>
</feature>
<dbReference type="InterPro" id="IPR013328">
    <property type="entry name" value="6PGD_dom2"/>
</dbReference>
<dbReference type="Pfam" id="PF02558">
    <property type="entry name" value="ApbA"/>
    <property type="match status" value="1"/>
</dbReference>
<dbReference type="STRING" id="5288.A0A5C5FT00"/>
<proteinExistence type="predicted"/>
<evidence type="ECO:0000259" key="2">
    <source>
        <dbReference type="Pfam" id="PF08546"/>
    </source>
</evidence>
<dbReference type="Proteomes" id="UP000311382">
    <property type="component" value="Unassembled WGS sequence"/>
</dbReference>
<dbReference type="InterPro" id="IPR051402">
    <property type="entry name" value="KPR-Related"/>
</dbReference>
<dbReference type="PANTHER" id="PTHR21708:SF43">
    <property type="entry name" value="KETOPANTOATE REDUCTASE C-TERMINAL DOMAIN-CONTAINING PROTEIN"/>
    <property type="match status" value="1"/>
</dbReference>
<dbReference type="InterPro" id="IPR008927">
    <property type="entry name" value="6-PGluconate_DH-like_C_sf"/>
</dbReference>
<name>A0A5C5FT00_9BASI</name>
<organism evidence="3 4">
    <name type="scientific">Rhodotorula diobovata</name>
    <dbReference type="NCBI Taxonomy" id="5288"/>
    <lineage>
        <taxon>Eukaryota</taxon>
        <taxon>Fungi</taxon>
        <taxon>Dikarya</taxon>
        <taxon>Basidiomycota</taxon>
        <taxon>Pucciniomycotina</taxon>
        <taxon>Microbotryomycetes</taxon>
        <taxon>Sporidiobolales</taxon>
        <taxon>Sporidiobolaceae</taxon>
        <taxon>Rhodotorula</taxon>
    </lineage>
</organism>